<dbReference type="PROSITE" id="PS00379">
    <property type="entry name" value="CDP_ALCOHOL_P_TRANSF"/>
    <property type="match status" value="1"/>
</dbReference>
<evidence type="ECO:0000313" key="5">
    <source>
        <dbReference type="Proteomes" id="UP001247805"/>
    </source>
</evidence>
<dbReference type="EC" id="2.7.8.-" evidence="4"/>
<proteinExistence type="inferred from homology"/>
<gene>
    <name evidence="4" type="ORF">RS130_12445</name>
</gene>
<keyword evidence="5" id="KW-1185">Reference proteome</keyword>
<feature type="transmembrane region" description="Helical" evidence="3">
    <location>
        <begin position="33"/>
        <end position="60"/>
    </location>
</feature>
<evidence type="ECO:0000256" key="1">
    <source>
        <dbReference type="ARBA" id="ARBA00022679"/>
    </source>
</evidence>
<sequence length="206" mass="22107">MLDPILNQRLKKPLSGAAKQLIKRGATADSVTVIGFVIGMLAVPAIIYEHYILALCLILLNRLGDGLDGAIARETSPSDAGGFLDITLDFIFYSAIVFAFICANPADNAIAGSFLMLSFMGTGGSFLAFAIMASKHGIDSPNYPQKSLHYMGGLAEGFETILVLCLFCLFPSQFVFIASVFAAVCWLTAIIRIWLGYHTLVATKGD</sequence>
<feature type="transmembrane region" description="Helical" evidence="3">
    <location>
        <begin position="114"/>
        <end position="133"/>
    </location>
</feature>
<dbReference type="InterPro" id="IPR048254">
    <property type="entry name" value="CDP_ALCOHOL_P_TRANSF_CS"/>
</dbReference>
<name>A0ABU3SX91_9ALTE</name>
<keyword evidence="3" id="KW-1133">Transmembrane helix</keyword>
<keyword evidence="3" id="KW-0472">Membrane</keyword>
<dbReference type="Pfam" id="PF01066">
    <property type="entry name" value="CDP-OH_P_transf"/>
    <property type="match status" value="1"/>
</dbReference>
<comment type="similarity">
    <text evidence="2">Belongs to the CDP-alcohol phosphatidyltransferase class-I family.</text>
</comment>
<comment type="caution">
    <text evidence="4">The sequence shown here is derived from an EMBL/GenBank/DDBJ whole genome shotgun (WGS) entry which is preliminary data.</text>
</comment>
<dbReference type="GO" id="GO:0016740">
    <property type="term" value="F:transferase activity"/>
    <property type="evidence" value="ECO:0007669"/>
    <property type="project" value="UniProtKB-KW"/>
</dbReference>
<dbReference type="RefSeq" id="WP_316026207.1">
    <property type="nucleotide sequence ID" value="NZ_JAWDIO010000002.1"/>
</dbReference>
<feature type="transmembrane region" description="Helical" evidence="3">
    <location>
        <begin position="80"/>
        <end position="102"/>
    </location>
</feature>
<protein>
    <submittedName>
        <fullName evidence="4">CDP-alcohol phosphatidyltransferase family protein</fullName>
        <ecNumber evidence="4">2.7.8.-</ecNumber>
    </submittedName>
</protein>
<dbReference type="Proteomes" id="UP001247805">
    <property type="component" value="Unassembled WGS sequence"/>
</dbReference>
<dbReference type="InterPro" id="IPR043130">
    <property type="entry name" value="CDP-OH_PTrfase_TM_dom"/>
</dbReference>
<feature type="transmembrane region" description="Helical" evidence="3">
    <location>
        <begin position="148"/>
        <end position="167"/>
    </location>
</feature>
<keyword evidence="3" id="KW-0812">Transmembrane</keyword>
<dbReference type="Gene3D" id="1.20.120.1760">
    <property type="match status" value="1"/>
</dbReference>
<reference evidence="4 5" key="1">
    <citation type="submission" date="2023-10" db="EMBL/GenBank/DDBJ databases">
        <title>Glaciecola aquimarina strain GGW-M5 nov., isolated from a coastal seawater.</title>
        <authorList>
            <person name="Bayburt H."/>
            <person name="Kim J.M."/>
            <person name="Choi B.J."/>
            <person name="Jeon C.O."/>
        </authorList>
    </citation>
    <scope>NUCLEOTIDE SEQUENCE [LARGE SCALE GENOMIC DNA]</scope>
    <source>
        <strain evidence="4 5">KCTC 32108</strain>
    </source>
</reference>
<keyword evidence="1 2" id="KW-0808">Transferase</keyword>
<accession>A0ABU3SX91</accession>
<dbReference type="InterPro" id="IPR000462">
    <property type="entry name" value="CDP-OH_P_trans"/>
</dbReference>
<feature type="transmembrane region" description="Helical" evidence="3">
    <location>
        <begin position="174"/>
        <end position="195"/>
    </location>
</feature>
<organism evidence="4 5">
    <name type="scientific">Paraglaciecola aquimarina</name>
    <dbReference type="NCBI Taxonomy" id="1235557"/>
    <lineage>
        <taxon>Bacteria</taxon>
        <taxon>Pseudomonadati</taxon>
        <taxon>Pseudomonadota</taxon>
        <taxon>Gammaproteobacteria</taxon>
        <taxon>Alteromonadales</taxon>
        <taxon>Alteromonadaceae</taxon>
        <taxon>Paraglaciecola</taxon>
    </lineage>
</organism>
<evidence type="ECO:0000256" key="3">
    <source>
        <dbReference type="SAM" id="Phobius"/>
    </source>
</evidence>
<dbReference type="EMBL" id="JAWDIO010000002">
    <property type="protein sequence ID" value="MDU0354621.1"/>
    <property type="molecule type" value="Genomic_DNA"/>
</dbReference>
<evidence type="ECO:0000313" key="4">
    <source>
        <dbReference type="EMBL" id="MDU0354621.1"/>
    </source>
</evidence>
<evidence type="ECO:0000256" key="2">
    <source>
        <dbReference type="RuleBase" id="RU003750"/>
    </source>
</evidence>